<evidence type="ECO:0000313" key="2">
    <source>
        <dbReference type="EMBL" id="AGN12159.1"/>
    </source>
</evidence>
<dbReference type="InterPro" id="IPR025924">
    <property type="entry name" value="YHYH_dom"/>
</dbReference>
<gene>
    <name evidence="2" type="ORF">PRTG_00001</name>
</gene>
<evidence type="ECO:0000259" key="1">
    <source>
        <dbReference type="Pfam" id="PF14240"/>
    </source>
</evidence>
<reference evidence="2 3" key="1">
    <citation type="submission" date="2010-10" db="EMBL/GenBank/DDBJ databases">
        <title>The Genome Sequence of Prochlorococcus phage P-SSM5.</title>
        <authorList>
            <consortium name="The Broad Institute Genome Sequencing Platform"/>
            <person name="Henn M.R."/>
            <person name="Sullivan M.S."/>
            <person name="Osburne M.S."/>
            <person name="Levin J."/>
            <person name="Malboeuf C."/>
            <person name="Casali M."/>
            <person name="Russ C."/>
            <person name="Lennon N."/>
            <person name="Chapman S.B."/>
            <person name="Erlich R."/>
            <person name="Young S.K."/>
            <person name="Yandava C."/>
            <person name="Zeng Q."/>
            <person name="Alvarado L."/>
            <person name="Anderson S."/>
            <person name="Berlin A."/>
            <person name="Chen Z."/>
            <person name="Freedman E."/>
            <person name="Gellesch M."/>
            <person name="Goldberg J."/>
            <person name="Green L."/>
            <person name="Griggs A."/>
            <person name="Gujja S."/>
            <person name="Heilman E.R."/>
            <person name="Heiman D."/>
            <person name="Hollinger A."/>
            <person name="Howarth C."/>
            <person name="Larson L."/>
            <person name="Mehta T."/>
            <person name="Pearson M."/>
            <person name="Roberts A."/>
            <person name="Ryan E."/>
            <person name="Saif S."/>
            <person name="Shea T."/>
            <person name="Shenoy N."/>
            <person name="Sisk P."/>
            <person name="Stolte C."/>
            <person name="Sykes S."/>
            <person name="White J."/>
            <person name="Yu Q."/>
            <person name="Coleman M.L."/>
            <person name="Huang K.H."/>
            <person name="Weigele P.R."/>
            <person name="DeFrancesco A.S."/>
            <person name="Kern S.E."/>
            <person name="Thompson L.R."/>
            <person name="Fu R."/>
            <person name="Hombeck B."/>
            <person name="Chisholm S.W."/>
            <person name="Haas B."/>
            <person name="Nusbaum C."/>
            <person name="Birren B."/>
        </authorList>
    </citation>
    <scope>NUCLEOTIDE SEQUENCE [LARGE SCALE GENOMIC DNA]</scope>
    <source>
        <strain evidence="2 3">P-SSM5</strain>
    </source>
</reference>
<proteinExistence type="predicted"/>
<organism evidence="2 3">
    <name type="scientific">Prochlorococcus phage P-SSM5</name>
    <dbReference type="NCBI Taxonomy" id="536454"/>
    <lineage>
        <taxon>Viruses</taxon>
        <taxon>Duplodnaviria</taxon>
        <taxon>Heunggongvirae</taxon>
        <taxon>Uroviricota</taxon>
        <taxon>Caudoviricetes</taxon>
        <taxon>Pantevenvirales</taxon>
        <taxon>Kyanoviridae</taxon>
        <taxon>Salacisavirus</taxon>
        <taxon>Salacisavirus pssm2</taxon>
    </lineage>
</organism>
<name>R9S7Y9_9CAUD</name>
<evidence type="ECO:0000313" key="3">
    <source>
        <dbReference type="Proteomes" id="UP000240482"/>
    </source>
</evidence>
<feature type="non-terminal residue" evidence="2">
    <location>
        <position position="4108"/>
    </location>
</feature>
<accession>R9S7Y9</accession>
<feature type="domain" description="YHYH" evidence="1">
    <location>
        <begin position="1235"/>
        <end position="1347"/>
    </location>
</feature>
<protein>
    <recommendedName>
        <fullName evidence="1">YHYH domain-containing protein</fullName>
    </recommendedName>
</protein>
<dbReference type="Pfam" id="PF14240">
    <property type="entry name" value="YHYH"/>
    <property type="match status" value="1"/>
</dbReference>
<sequence>MSIGIDKRVQVNRIVESQLPEFVRSDFPLAVDFLKQYYISQEFQGGTTDLIDNLDQYLKVDNLIPEVVYGTTTLSSDVSISDATITVASTKGFPDTYGLLKVGSEIITYTTKTDTTFNGCLRGFSGISGFEVGISTSLDNVNREGLIFESTKAESHVNGATVTNLSVLFIQQFYKKLKKTFLPGLEDNDFTRDLDVGNFIKHARSFYQSKGIEESIRILLKVLFGEESIILDLEERLFKPSSAEFIRREVIIADRIVGDPQKLVGQTIFKSNDLGTSASVSEVEILTRNEKIYYKISLFVGYSDRDLIEGIFTIPGRTKVMEPVSVGSSIVSVDSTVGFAQTGYVLCGINSITYSSKSVNQFFGCTNISENIGIGSDLRADETIFGYEDGDLEKRVDLRITGVLSEFKTVSDISSVSEGERIFVKNVGETILNPSSGKTYKEVFANSWIYNTSSRYQISNISGSTIVLGSSIDKSSLKVGDKAEILSRNSENVEVSLVEITNIDAAGNAVIVSGISGFTPAVGLYYDLRRKLNKASSQGIEIAEGNSNIISDVLNVYTDDDKDGYVASNSLPSYTLPSSIKRTLLQITSTTDKLEGYNNLTKDYNIILSGNNDEIELITGDAVVYESSNSLVNLESGTTYYVEIVQKKPGKIRLYRSRGMIGNVVNAIRFAAEGLATTSTHTFTKETEYVKNLSANKILKKFPLSQDLYVSGKNETPVNNIGMLIDGVQIRTPISEDCIYYGPVDTVDVYNDGEGYDVVNPPRLIIDNSIGAGVTALIEPVISGTVKEVFVDPHDFDIDEVKAISLTGGNGSGCLLEPVIGQRYREMLFDSRDIFFSGGLSIEDETITFKKKHFLSNGEVIYYNSNGNPAIGIGGYGDTSNTASGRLATGAGYNVRVINTSTIQLHKTYEDAIAGINTIGISTATNAAGIHKFRTVSKKTLQSVKVLNSGSGYQYRKLHIKPTDVSVGYAKINFKGHGFSDGDLVEYTTSGTVISGLNTSNNYHILKVDDNSFRLADAGIGTPSRGTYERRDYVGLESQGEGFQTFKYPDIKVTAEVSFGSTVTGSFNFTPVVTGNIVDTYLYEKGSKYGSTILNLQKNPKIVVENGKDAIVRGSIVGGKVVDVQVLNRGSQYYSLPEVSIEAVGMTTTGVTGAGVYGTGAILKPTISEGRLTAVDVINPGIGYTDSLVTFSVKARGKNAKFEPRVRKLIIDNNKRQGNYSLNSEGGNTLNLAVHGYSSEIRTSFKDDGTSHSPIIGWAYDGNPIYGPYGYTKTDELGPAVGIVTSGYVLDSTKVLDRPSLSEFEAGYFTDDWQYTGAHTLDEHNGRFCKTDEFPNGVYAYFASVAPSTQTNDLEPSFPYFIGKTYRSPYISSNTTLTQEFDFNTSNLARNTFPYKVGNALADNDFIVESNEFLRQLTTVESVTTGEIDSLQVLDGGSGYRVGDFTDFNDDGTNGSGLRGQVKSLVGIAVSSITTDLTRYENAVFTWKSGTEVIAKYSPFFEIGDKDSVSISGLTSSIVHLTNSFTVGVSTDKIGLAQSMTANAVVTGRVDDIYVNIIPKSVSIGSSIKINDDETVRVLNIYDVGSILRVKRFGTGAAHAYGSKLDVLNREISIPVKVEKFESTNNDLVYFNPHQAVGLGTTVGGGISLDYTVGETTKEVPIPTRSIYLPNHPFVNGQKLTFTKRGTATSLIVGEESAPNNLFNIPNVTTDTFTVYAINKGQNYIGLVTERTSIGSTSEGLFFHGNGSDDFEYALESNHNQVIGDVDSITATVLTNIGLARTSTHGLNNGDTINLNVIPNSVVGVGSTAPLSLIFNSDFQKLMVNRVGFNSSGINTTTSTITLNSHGYKTGDRILYEATESADGLDNPCYYVYEQNSNQFSLGETLSDVQQQPPLLVGITSVGGEIHTVGLVNPQLRVTKNSKLSFNISDPSLTGYDLKFFYDKEFKNEFVSSQDSDRFNRSGVGTVGIGSTSAVSLAFSKTTPTQLYYGIEKGGYISTADPLVPNYSEIKFVDSVYSGEYKVFGITSDTFKVSPTKIPELLSYQADQCEILEYSTESKTVTGSIKDIKVISKGVDYKKIPKFEQILSARGSNWSNIIDYKRGTVVEFGGLTYVAITTSTNVVPTTPENWERVITSGKNANVVALSTSIARINDVRILDIGYEYPSDKTLSPEAFVSPVIRIDNVDSIKGINVVDGGNQYLSAPDVIVYDPEDDKVVDETSLIAKTPHQSISEIDIIAPIQGLQSVTHRIVTVNNSNGVGISSMTGGGSGIVTCILETPINGFVNPPFETGDEIFVEGVELFGEAGIGTQTNTNSSGIATGGDGYNSSNYQYRFFKVDDYVNSNPAVLKYSIAGLTTNPGIAKTYQSGYANIINRKNYPVFDVVQERGLLLLNESILVQSGTSFIERGLTVVESREDYIKIDGDYQLQIDDRIQGANSNVSATITGIVGNRAKFKVDYANRKDYGWLDNTGKLNEDFQVIPDNDYYQNLSYSIKSPVPWDNLVNPVNRLVHPSGLKNFSDVGITSAVTVGIGTTIQATPVIVVDLMNDKRVDTINNFDFGRDYDARPEVNPTKSKFATFQNTKLTDYTKCKSNRVLIHDDISGRFSSKGFQDVFTEIEEIDGNFTKYLVQIVNADTLDVQLSEIAVLTTTNNAFLVEKSSDYTNIKLGDFEATADAFQRKALNFLPTDKYDRDHDIKILKTEFVTNAIKNESTSIGQIDLTGVNVKVAIAQTDASDNIIGVTTTTIAQFSDTDFNGFFADVLVQDDITKELNYGEVIVDFDGTNIFYAETYVDALNVSYSASRVGVLTARYDSGTIYFECENDTKRVINASANVVGLGATLSVGVGTYRYAVPGQPIGAERSARLESTYHTGTSTPILISTIDKRIDSSIKTLVRVSSSTESAIHQAVTLQDDGVATTIQYPFTGQSNSGLGTIGAVTSGNNININFYPDASQTSLIEVQAYNEVFNTINDFSNTPDSLVVGPAEKSILLSSYDGVNGSRANKVNFELEHNDIPIYSKVFNPADTTQLDKVTGEFTIPDHFFNDNEQLTYTPGSTFVGVGSTAVSIGSTTNSAGITTDILPSTVFVKVVNENKFKLFSREEYVSSGIAITFTGIGEGNAHKLDMTKKLSKTVIGLDGIVQQPITFTSIEHTLNGAIGAATSQFVLSGISSVQPRDVLKIENEYMKVEQVGFASISDGTINDSADVALGICTLPVVRVNRGSLGIAATSHADTTATRVHRGSFNIVDSTVWFLDPPKGNTRARRNDTNLPYVRAEFSGRTFLRSNYDTNMVFDDVSDSFTGIGKTYTLTVGGANTETGVAVGNGILFINGVFQTPLTLNNAGNNYEMKADTTAGISSVIFTGISSENGTPMQSDFDINQNQLPRGGLIVSMGSTPGIGYAPLVGAKVKPSLTDNTNLFAAGSINQITGIGVSSKYQLGIQTAAYDNTTGIITVTTSSVHGYALQYPISVHLKNLEFRCPTGVVGTPTNATTYDPATGDMVVTIPNHGLYDGDAIKFDKESITFSCNYNGATGSAAEKAYPRATDPAYDKYLYISDVTTDTFKVNVLLGTTPTNTDAHTFVSATPNAVKTIGDGGYVGVTTSFFQDHERGLPIVGIISERTFEVQAGLTTIRHNYHGGGSVYEYYNDLTFGSGYRDPVSIGATDIAFVHKFVSSNTNSITDNTGTQYTPSIVDYISSTGELILTLGDNHGLTSPSTHDINGVSYNPTSGVMTITAGVLTNGHGFSNNDWIKIKDHSITLTCTMDNNGSNHTYPRPSDPISDKWVQITNATQFTFDVNVGASPEVTFTPTFAEYDPTTGLMEITIGAHTLRPGTSIKLDQESIKFTCDLDDNNAEKAYPRTTDPFFDTAINIESVTDTTITIQTLTTIPSTNISRHTFSSANPNAVKTGGNYTHTFVPGLDAAKDAIKRSTNTVTIATESLNFTCSRDKHNSVHPYPRSTDPAAGQTLGLDGVTNNTITVNVGSGGGGGTGALFSAKVATNKHKFVNSIGTHNFKGTKKWDAITVGTTKRSVSDAAYNPLTGVLELTIGSTTGLSAATSHQAESGTSYNPTTGIMTLKVTGHNFSNGDYVRLDDGAVTFKCDYGVGSAHTW</sequence>
<dbReference type="Proteomes" id="UP000240482">
    <property type="component" value="Segment"/>
</dbReference>
<dbReference type="EMBL" id="HQ632825">
    <property type="protein sequence ID" value="AGN12159.1"/>
    <property type="molecule type" value="Genomic_DNA"/>
</dbReference>